<evidence type="ECO:0000256" key="1">
    <source>
        <dbReference type="ARBA" id="ARBA00022723"/>
    </source>
</evidence>
<dbReference type="EMBL" id="SJPN01000004">
    <property type="protein sequence ID" value="TWU02295.1"/>
    <property type="molecule type" value="Genomic_DNA"/>
</dbReference>
<keyword evidence="2" id="KW-0677">Repeat</keyword>
<keyword evidence="1" id="KW-0479">Metal-binding</keyword>
<dbReference type="GO" id="GO:0005509">
    <property type="term" value="F:calcium ion binding"/>
    <property type="evidence" value="ECO:0007669"/>
    <property type="project" value="InterPro"/>
</dbReference>
<dbReference type="InterPro" id="IPR011992">
    <property type="entry name" value="EF-hand-dom_pair"/>
</dbReference>
<dbReference type="OrthoDB" id="260830at2"/>
<evidence type="ECO:0000313" key="6">
    <source>
        <dbReference type="Proteomes" id="UP000320176"/>
    </source>
</evidence>
<dbReference type="PROSITE" id="PS51257">
    <property type="entry name" value="PROKAR_LIPOPROTEIN"/>
    <property type="match status" value="1"/>
</dbReference>
<feature type="domain" description="EF-hand" evidence="4">
    <location>
        <begin position="465"/>
        <end position="483"/>
    </location>
</feature>
<feature type="compositionally biased region" description="Low complexity" evidence="3">
    <location>
        <begin position="67"/>
        <end position="83"/>
    </location>
</feature>
<sequence>MHQPRLYWRSAVLIACLFVLGISGCGVHSPRPVPESETQGSENVKPSIEVEPTKDSVEVEFTEDVVTEQTTSEQTTSEQATTAPDATEQMAAEPEPREAVSMTPETQTTDSEAMVEENDIAKNEPVSEHDEPSVAPDSNSDSPVRLYLPTTAGILLVDVDIRIGDLSLGQAHQRRIARVMADAVGEPQGDGDEAESLSWRTLFEYVRSHPEQFGNRQTFTPAQYKDMERRYDANRNLQPDHEEVARLVFGVNSVGGPFRLTGTDYYRNANRRQSKLLSAIDLNQDSVLEPSEIDSAERSLQRLDRNGDRRLDRDEVLPTPAANDPAWKRSRSSRHGQVAMDLEGFVDWSMMAYSFDSSRLNSPLGKNPGAVSNLDADQDGLVNKDEIQQLRTAVADLVLELKFDSEESSQPFFNLVSAADDVRQTMQLHDNGRSIAFTDDSATPPMKITFSAKDTLGQTQRIPLEAFEMLDANSDGGLDEKEFPDVPDESFSFERLDADGDGKVTLAEINRRRVDDALLWRVQVRARGAESRDAIFAWLDQDGDGSLSERELRFSGRRLNFGEGVALDHASLPDAYEVEFLRGDPSSDDQSFREAMPTRETDSGNMQTWARMTDSNQDGEISRGEFIGTEKQFDALDRDADGFITASEASVN</sequence>
<gene>
    <name evidence="5" type="ORF">Pla52n_33450</name>
</gene>
<evidence type="ECO:0000256" key="2">
    <source>
        <dbReference type="ARBA" id="ARBA00022737"/>
    </source>
</evidence>
<reference evidence="5 6" key="1">
    <citation type="submission" date="2019-02" db="EMBL/GenBank/DDBJ databases">
        <title>Deep-cultivation of Planctomycetes and their phenomic and genomic characterization uncovers novel biology.</title>
        <authorList>
            <person name="Wiegand S."/>
            <person name="Jogler M."/>
            <person name="Boedeker C."/>
            <person name="Pinto D."/>
            <person name="Vollmers J."/>
            <person name="Rivas-Marin E."/>
            <person name="Kohn T."/>
            <person name="Peeters S.H."/>
            <person name="Heuer A."/>
            <person name="Rast P."/>
            <person name="Oberbeckmann S."/>
            <person name="Bunk B."/>
            <person name="Jeske O."/>
            <person name="Meyerdierks A."/>
            <person name="Storesund J.E."/>
            <person name="Kallscheuer N."/>
            <person name="Luecker S."/>
            <person name="Lage O.M."/>
            <person name="Pohl T."/>
            <person name="Merkel B.J."/>
            <person name="Hornburger P."/>
            <person name="Mueller R.-W."/>
            <person name="Bruemmer F."/>
            <person name="Labrenz M."/>
            <person name="Spormann A.M."/>
            <person name="Op Den Camp H."/>
            <person name="Overmann J."/>
            <person name="Amann R."/>
            <person name="Jetten M.S.M."/>
            <person name="Mascher T."/>
            <person name="Medema M.H."/>
            <person name="Devos D.P."/>
            <person name="Kaster A.-K."/>
            <person name="Ovreas L."/>
            <person name="Rohde M."/>
            <person name="Galperin M.Y."/>
            <person name="Jogler C."/>
        </authorList>
    </citation>
    <scope>NUCLEOTIDE SEQUENCE [LARGE SCALE GENOMIC DNA]</scope>
    <source>
        <strain evidence="5 6">Pla52n</strain>
    </source>
</reference>
<organism evidence="5 6">
    <name type="scientific">Stieleria varia</name>
    <dbReference type="NCBI Taxonomy" id="2528005"/>
    <lineage>
        <taxon>Bacteria</taxon>
        <taxon>Pseudomonadati</taxon>
        <taxon>Planctomycetota</taxon>
        <taxon>Planctomycetia</taxon>
        <taxon>Pirellulales</taxon>
        <taxon>Pirellulaceae</taxon>
        <taxon>Stieleria</taxon>
    </lineage>
</organism>
<dbReference type="Pfam" id="PF13202">
    <property type="entry name" value="EF-hand_5"/>
    <property type="match status" value="3"/>
</dbReference>
<dbReference type="PROSITE" id="PS00018">
    <property type="entry name" value="EF_HAND_1"/>
    <property type="match status" value="4"/>
</dbReference>
<evidence type="ECO:0000256" key="3">
    <source>
        <dbReference type="SAM" id="MobiDB-lite"/>
    </source>
</evidence>
<dbReference type="Gene3D" id="1.10.238.10">
    <property type="entry name" value="EF-hand"/>
    <property type="match status" value="2"/>
</dbReference>
<dbReference type="InterPro" id="IPR018247">
    <property type="entry name" value="EF_Hand_1_Ca_BS"/>
</dbReference>
<dbReference type="PANTHER" id="PTHR10827">
    <property type="entry name" value="RETICULOCALBIN"/>
    <property type="match status" value="1"/>
</dbReference>
<comment type="caution">
    <text evidence="5">The sequence shown here is derived from an EMBL/GenBank/DDBJ whole genome shotgun (WGS) entry which is preliminary data.</text>
</comment>
<feature type="region of interest" description="Disordered" evidence="3">
    <location>
        <begin position="583"/>
        <end position="604"/>
    </location>
</feature>
<feature type="domain" description="EF-hand" evidence="4">
    <location>
        <begin position="631"/>
        <end position="648"/>
    </location>
</feature>
<accession>A0A5C6AQR7</accession>
<evidence type="ECO:0000259" key="4">
    <source>
        <dbReference type="Pfam" id="PF13202"/>
    </source>
</evidence>
<keyword evidence="6" id="KW-1185">Reference proteome</keyword>
<feature type="region of interest" description="Disordered" evidence="3">
    <location>
        <begin position="304"/>
        <end position="332"/>
    </location>
</feature>
<evidence type="ECO:0000313" key="5">
    <source>
        <dbReference type="EMBL" id="TWU02295.1"/>
    </source>
</evidence>
<protein>
    <submittedName>
        <fullName evidence="5">Transaldolase/EF-hand domain-containing protein</fullName>
    </submittedName>
</protein>
<dbReference type="Proteomes" id="UP000320176">
    <property type="component" value="Unassembled WGS sequence"/>
</dbReference>
<feature type="compositionally biased region" description="Basic and acidic residues" evidence="3">
    <location>
        <begin position="119"/>
        <end position="132"/>
    </location>
</feature>
<feature type="domain" description="EF-hand" evidence="4">
    <location>
        <begin position="493"/>
        <end position="511"/>
    </location>
</feature>
<dbReference type="InterPro" id="IPR002048">
    <property type="entry name" value="EF_hand_dom"/>
</dbReference>
<name>A0A5C6AQR7_9BACT</name>
<feature type="compositionally biased region" description="Basic and acidic residues" evidence="3">
    <location>
        <begin position="590"/>
        <end position="602"/>
    </location>
</feature>
<proteinExistence type="predicted"/>
<dbReference type="PANTHER" id="PTHR10827:SF98">
    <property type="entry name" value="45 KDA CALCIUM-BINDING PROTEIN"/>
    <property type="match status" value="1"/>
</dbReference>
<feature type="compositionally biased region" description="Basic and acidic residues" evidence="3">
    <location>
        <begin position="304"/>
        <end position="316"/>
    </location>
</feature>
<feature type="region of interest" description="Disordered" evidence="3">
    <location>
        <begin position="31"/>
        <end position="143"/>
    </location>
</feature>
<dbReference type="SUPFAM" id="SSF47473">
    <property type="entry name" value="EF-hand"/>
    <property type="match status" value="1"/>
</dbReference>
<dbReference type="AlphaFoldDB" id="A0A5C6AQR7"/>